<evidence type="ECO:0000313" key="2">
    <source>
        <dbReference type="EMBL" id="MBO8199282.1"/>
    </source>
</evidence>
<evidence type="ECO:0000313" key="3">
    <source>
        <dbReference type="Proteomes" id="UP000721954"/>
    </source>
</evidence>
<comment type="caution">
    <text evidence="2">The sequence shown here is derived from an EMBL/GenBank/DDBJ whole genome shotgun (WGS) entry which is preliminary data.</text>
</comment>
<gene>
    <name evidence="2" type="ORF">JW613_13380</name>
</gene>
<feature type="signal peptide" evidence="1">
    <location>
        <begin position="1"/>
        <end position="31"/>
    </location>
</feature>
<reference evidence="2 3" key="1">
    <citation type="submission" date="2021-02" db="EMBL/GenBank/DDBJ databases">
        <title>Streptomyces spirodelae sp. nov., isolated from duckweed.</title>
        <authorList>
            <person name="Saimee Y."/>
            <person name="Duangmal K."/>
        </authorList>
    </citation>
    <scope>NUCLEOTIDE SEQUENCE [LARGE SCALE GENOMIC DNA]</scope>
    <source>
        <strain evidence="2 3">DSM 42105</strain>
    </source>
</reference>
<dbReference type="Proteomes" id="UP000721954">
    <property type="component" value="Unassembled WGS sequence"/>
</dbReference>
<accession>A0ABS3XWF3</accession>
<dbReference type="GeneID" id="96259600"/>
<dbReference type="RefSeq" id="WP_209211026.1">
    <property type="nucleotide sequence ID" value="NZ_JAFFZM010000007.1"/>
</dbReference>
<protein>
    <submittedName>
        <fullName evidence="2">Uncharacterized protein</fullName>
    </submittedName>
</protein>
<sequence length="148" mass="15973">MVHTPVKNLVRGITAALLLAAPVTVAQPADAQPTGSRAAWCADTIDPWKGSAYTGNLKPKEGSLIKVNIVINDKGDKAEIRVFASSWGETGVTLDKTLFPEVRGENEQAKWEMSMPSCNEKGLVASAGGYVKVKKNGKEYRGKMHRGY</sequence>
<organism evidence="2 3">
    <name type="scientific">Streptomyces smyrnaeus</name>
    <dbReference type="NCBI Taxonomy" id="1387713"/>
    <lineage>
        <taxon>Bacteria</taxon>
        <taxon>Bacillati</taxon>
        <taxon>Actinomycetota</taxon>
        <taxon>Actinomycetes</taxon>
        <taxon>Kitasatosporales</taxon>
        <taxon>Streptomycetaceae</taxon>
        <taxon>Streptomyces</taxon>
    </lineage>
</organism>
<name>A0ABS3XWF3_9ACTN</name>
<keyword evidence="1" id="KW-0732">Signal</keyword>
<dbReference type="EMBL" id="JAFFZM010000007">
    <property type="protein sequence ID" value="MBO8199282.1"/>
    <property type="molecule type" value="Genomic_DNA"/>
</dbReference>
<proteinExistence type="predicted"/>
<evidence type="ECO:0000256" key="1">
    <source>
        <dbReference type="SAM" id="SignalP"/>
    </source>
</evidence>
<feature type="chain" id="PRO_5047487129" evidence="1">
    <location>
        <begin position="32"/>
        <end position="148"/>
    </location>
</feature>
<keyword evidence="3" id="KW-1185">Reference proteome</keyword>